<dbReference type="InterPro" id="IPR039425">
    <property type="entry name" value="RNA_pol_sigma-70-like"/>
</dbReference>
<dbReference type="AlphaFoldDB" id="A0A931PWG1"/>
<proteinExistence type="inferred from homology"/>
<dbReference type="Proteomes" id="UP000727962">
    <property type="component" value="Unassembled WGS sequence"/>
</dbReference>
<dbReference type="GO" id="GO:0006352">
    <property type="term" value="P:DNA-templated transcription initiation"/>
    <property type="evidence" value="ECO:0007669"/>
    <property type="project" value="InterPro"/>
</dbReference>
<dbReference type="NCBIfam" id="TIGR02937">
    <property type="entry name" value="sigma70-ECF"/>
    <property type="match status" value="1"/>
</dbReference>
<keyword evidence="3" id="KW-0731">Sigma factor</keyword>
<dbReference type="Gene3D" id="1.10.10.10">
    <property type="entry name" value="Winged helix-like DNA-binding domain superfamily/Winged helix DNA-binding domain"/>
    <property type="match status" value="1"/>
</dbReference>
<dbReference type="Pfam" id="PF04542">
    <property type="entry name" value="Sigma70_r2"/>
    <property type="match status" value="1"/>
</dbReference>
<dbReference type="EMBL" id="JACOSL010000058">
    <property type="protein sequence ID" value="MBI1757290.1"/>
    <property type="molecule type" value="Genomic_DNA"/>
</dbReference>
<evidence type="ECO:0000256" key="4">
    <source>
        <dbReference type="ARBA" id="ARBA00023163"/>
    </source>
</evidence>
<gene>
    <name evidence="7" type="ORF">HYR64_09320</name>
</gene>
<dbReference type="InterPro" id="IPR013325">
    <property type="entry name" value="RNA_pol_sigma_r2"/>
</dbReference>
<dbReference type="PANTHER" id="PTHR43133">
    <property type="entry name" value="RNA POLYMERASE ECF-TYPE SIGMA FACTO"/>
    <property type="match status" value="1"/>
</dbReference>
<evidence type="ECO:0000259" key="5">
    <source>
        <dbReference type="Pfam" id="PF04542"/>
    </source>
</evidence>
<keyword evidence="4" id="KW-0804">Transcription</keyword>
<dbReference type="SUPFAM" id="SSF88659">
    <property type="entry name" value="Sigma3 and sigma4 domains of RNA polymerase sigma factors"/>
    <property type="match status" value="1"/>
</dbReference>
<dbReference type="InterPro" id="IPR013249">
    <property type="entry name" value="RNA_pol_sigma70_r4_t2"/>
</dbReference>
<reference evidence="7" key="1">
    <citation type="submission" date="2020-07" db="EMBL/GenBank/DDBJ databases">
        <title>Huge and variable diversity of episymbiotic CPR bacteria and DPANN archaea in groundwater ecosystems.</title>
        <authorList>
            <person name="He C.Y."/>
            <person name="Keren R."/>
            <person name="Whittaker M."/>
            <person name="Farag I.F."/>
            <person name="Doudna J."/>
            <person name="Cate J.H.D."/>
            <person name="Banfield J.F."/>
        </authorList>
    </citation>
    <scope>NUCLEOTIDE SEQUENCE</scope>
    <source>
        <strain evidence="7">NC_groundwater_17_Pr7_B-0.1um_64_12</strain>
    </source>
</reference>
<feature type="domain" description="RNA polymerase sigma-70 region 2" evidence="5">
    <location>
        <begin position="23"/>
        <end position="85"/>
    </location>
</feature>
<evidence type="ECO:0000313" key="8">
    <source>
        <dbReference type="Proteomes" id="UP000727962"/>
    </source>
</evidence>
<evidence type="ECO:0000313" key="7">
    <source>
        <dbReference type="EMBL" id="MBI1757290.1"/>
    </source>
</evidence>
<evidence type="ECO:0000256" key="3">
    <source>
        <dbReference type="ARBA" id="ARBA00023082"/>
    </source>
</evidence>
<dbReference type="SUPFAM" id="SSF88946">
    <property type="entry name" value="Sigma2 domain of RNA polymerase sigma factors"/>
    <property type="match status" value="1"/>
</dbReference>
<sequence>MPTFSIRDARQPGRQLSGRFERLYDEHRKLVFAYFCARLPSSEEAEDATIETFMEAWKSWARTTIACSERLWLLGIARRVAARRYAAPPPSASLEDSTVELADGHNTEDQAVLRNWVVGLLATLKPIESDALWLHDGLQLSCEEVAQLLEVPAGTVMSHLFRARRKLLRSSEEVGA</sequence>
<feature type="domain" description="RNA polymerase sigma factor 70 region 4 type 2" evidence="6">
    <location>
        <begin position="116"/>
        <end position="167"/>
    </location>
</feature>
<evidence type="ECO:0000259" key="6">
    <source>
        <dbReference type="Pfam" id="PF08281"/>
    </source>
</evidence>
<dbReference type="Gene3D" id="1.10.1740.10">
    <property type="match status" value="1"/>
</dbReference>
<dbReference type="GO" id="GO:0016987">
    <property type="term" value="F:sigma factor activity"/>
    <property type="evidence" value="ECO:0007669"/>
    <property type="project" value="UniProtKB-KW"/>
</dbReference>
<accession>A0A931PWG1</accession>
<dbReference type="InterPro" id="IPR036388">
    <property type="entry name" value="WH-like_DNA-bd_sf"/>
</dbReference>
<dbReference type="InterPro" id="IPR014284">
    <property type="entry name" value="RNA_pol_sigma-70_dom"/>
</dbReference>
<name>A0A931PWG1_FIMGI</name>
<organism evidence="7 8">
    <name type="scientific">Fimbriimonas ginsengisoli</name>
    <dbReference type="NCBI Taxonomy" id="1005039"/>
    <lineage>
        <taxon>Bacteria</taxon>
        <taxon>Bacillati</taxon>
        <taxon>Armatimonadota</taxon>
        <taxon>Fimbriimonadia</taxon>
        <taxon>Fimbriimonadales</taxon>
        <taxon>Fimbriimonadaceae</taxon>
        <taxon>Fimbriimonas</taxon>
    </lineage>
</organism>
<comment type="similarity">
    <text evidence="1">Belongs to the sigma-70 factor family. ECF subfamily.</text>
</comment>
<dbReference type="InterPro" id="IPR013324">
    <property type="entry name" value="RNA_pol_sigma_r3/r4-like"/>
</dbReference>
<comment type="caution">
    <text evidence="7">The sequence shown here is derived from an EMBL/GenBank/DDBJ whole genome shotgun (WGS) entry which is preliminary data.</text>
</comment>
<dbReference type="InterPro" id="IPR007627">
    <property type="entry name" value="RNA_pol_sigma70_r2"/>
</dbReference>
<keyword evidence="2" id="KW-0805">Transcription regulation</keyword>
<dbReference type="GO" id="GO:0003677">
    <property type="term" value="F:DNA binding"/>
    <property type="evidence" value="ECO:0007669"/>
    <property type="project" value="InterPro"/>
</dbReference>
<dbReference type="Pfam" id="PF08281">
    <property type="entry name" value="Sigma70_r4_2"/>
    <property type="match status" value="1"/>
</dbReference>
<evidence type="ECO:0000256" key="1">
    <source>
        <dbReference type="ARBA" id="ARBA00010641"/>
    </source>
</evidence>
<dbReference type="PANTHER" id="PTHR43133:SF25">
    <property type="entry name" value="RNA POLYMERASE SIGMA FACTOR RFAY-RELATED"/>
    <property type="match status" value="1"/>
</dbReference>
<evidence type="ECO:0000256" key="2">
    <source>
        <dbReference type="ARBA" id="ARBA00023015"/>
    </source>
</evidence>
<protein>
    <submittedName>
        <fullName evidence="7">Sigma-70 family RNA polymerase sigma factor</fullName>
    </submittedName>
</protein>